<keyword evidence="1" id="KW-0732">Signal</keyword>
<dbReference type="InterPro" id="IPR008983">
    <property type="entry name" value="Tumour_necrosis_fac-like_dom"/>
</dbReference>
<evidence type="ECO:0000313" key="3">
    <source>
        <dbReference type="Proteomes" id="UP000185781"/>
    </source>
</evidence>
<gene>
    <name evidence="2" type="ORF">SAMN05421785_102349</name>
</gene>
<dbReference type="Gene3D" id="2.60.120.40">
    <property type="match status" value="1"/>
</dbReference>
<accession>A0A1N7LMG3</accession>
<reference evidence="2 3" key="1">
    <citation type="submission" date="2017-01" db="EMBL/GenBank/DDBJ databases">
        <authorList>
            <person name="Mah S.A."/>
            <person name="Swanson W.J."/>
            <person name="Moy G.W."/>
            <person name="Vacquier V.D."/>
        </authorList>
    </citation>
    <scope>NUCLEOTIDE SEQUENCE [LARGE SCALE GENOMIC DNA]</scope>
    <source>
        <strain evidence="2 3">DSM 18014</strain>
    </source>
</reference>
<name>A0A1N7LMG3_9FLAO</name>
<evidence type="ECO:0000256" key="1">
    <source>
        <dbReference type="SAM" id="SignalP"/>
    </source>
</evidence>
<protein>
    <submittedName>
        <fullName evidence="2">Uncharacterized protein</fullName>
    </submittedName>
</protein>
<dbReference type="OrthoDB" id="1488700at2"/>
<dbReference type="EMBL" id="FTOV01000002">
    <property type="protein sequence ID" value="SIS75010.1"/>
    <property type="molecule type" value="Genomic_DNA"/>
</dbReference>
<proteinExistence type="predicted"/>
<dbReference type="STRING" id="373672.SAMN05421785_102349"/>
<sequence length="267" mass="29616">MNKLSIFFFALAFLCTGKVTAQIGINNLAPKSTLDVKPDNQANPSGISGVIIPRVNALNTTDVKEKGLMVFLNSADTAQKGFYWWNGTEWKRFLSLSRVSSNKSILYATTKNTFKEGNMNELGSSNDRTLDFEDFTTNDASNFEINTSGELVVKKAGYYHIQAASFIKKNNGNDLKREQLDMKIYVNGVTASANNPVNFDLEGTKSFPIGLYSIAINATGVLKLNANDRLSMKIIRTYRDTDQTGNLVIIPDQNTKSNVTLRYMGNF</sequence>
<feature type="chain" id="PRO_5009943353" evidence="1">
    <location>
        <begin position="22"/>
        <end position="267"/>
    </location>
</feature>
<dbReference type="Proteomes" id="UP000185781">
    <property type="component" value="Unassembled WGS sequence"/>
</dbReference>
<evidence type="ECO:0000313" key="2">
    <source>
        <dbReference type="EMBL" id="SIS75010.1"/>
    </source>
</evidence>
<feature type="signal peptide" evidence="1">
    <location>
        <begin position="1"/>
        <end position="21"/>
    </location>
</feature>
<organism evidence="2 3">
    <name type="scientific">Chryseobacterium gambrini</name>
    <dbReference type="NCBI Taxonomy" id="373672"/>
    <lineage>
        <taxon>Bacteria</taxon>
        <taxon>Pseudomonadati</taxon>
        <taxon>Bacteroidota</taxon>
        <taxon>Flavobacteriia</taxon>
        <taxon>Flavobacteriales</taxon>
        <taxon>Weeksellaceae</taxon>
        <taxon>Chryseobacterium group</taxon>
        <taxon>Chryseobacterium</taxon>
    </lineage>
</organism>
<dbReference type="RefSeq" id="WP_076390811.1">
    <property type="nucleotide sequence ID" value="NZ_FTOV01000002.1"/>
</dbReference>
<dbReference type="AlphaFoldDB" id="A0A1N7LMG3"/>